<dbReference type="AlphaFoldDB" id="A0AAN7KS23"/>
<dbReference type="Proteomes" id="UP001346149">
    <property type="component" value="Unassembled WGS sequence"/>
</dbReference>
<keyword evidence="2" id="KW-1185">Reference proteome</keyword>
<evidence type="ECO:0000313" key="2">
    <source>
        <dbReference type="Proteomes" id="UP001346149"/>
    </source>
</evidence>
<protein>
    <submittedName>
        <fullName evidence="1">Uncharacterized protein</fullName>
    </submittedName>
</protein>
<evidence type="ECO:0000313" key="1">
    <source>
        <dbReference type="EMBL" id="KAK4771975.1"/>
    </source>
</evidence>
<sequence length="104" mass="11291">MGTRVRHSLLGIFGRIQQADQLPEILKRVRQLALSLTVGFGHRHVAVTSSPSSMCARTGPERRAAKSGECGKMIGSFVTLPESGGRVKTRIGGRDCHRKHVEDG</sequence>
<organism evidence="1 2">
    <name type="scientific">Trapa natans</name>
    <name type="common">Water chestnut</name>
    <dbReference type="NCBI Taxonomy" id="22666"/>
    <lineage>
        <taxon>Eukaryota</taxon>
        <taxon>Viridiplantae</taxon>
        <taxon>Streptophyta</taxon>
        <taxon>Embryophyta</taxon>
        <taxon>Tracheophyta</taxon>
        <taxon>Spermatophyta</taxon>
        <taxon>Magnoliopsida</taxon>
        <taxon>eudicotyledons</taxon>
        <taxon>Gunneridae</taxon>
        <taxon>Pentapetalae</taxon>
        <taxon>rosids</taxon>
        <taxon>malvids</taxon>
        <taxon>Myrtales</taxon>
        <taxon>Lythraceae</taxon>
        <taxon>Trapa</taxon>
    </lineage>
</organism>
<proteinExistence type="predicted"/>
<comment type="caution">
    <text evidence="1">The sequence shown here is derived from an EMBL/GenBank/DDBJ whole genome shotgun (WGS) entry which is preliminary data.</text>
</comment>
<reference evidence="1 2" key="1">
    <citation type="journal article" date="2023" name="Hortic Res">
        <title>Pangenome of water caltrop reveals structural variations and asymmetric subgenome divergence after allopolyploidization.</title>
        <authorList>
            <person name="Zhang X."/>
            <person name="Chen Y."/>
            <person name="Wang L."/>
            <person name="Yuan Y."/>
            <person name="Fang M."/>
            <person name="Shi L."/>
            <person name="Lu R."/>
            <person name="Comes H.P."/>
            <person name="Ma Y."/>
            <person name="Chen Y."/>
            <person name="Huang G."/>
            <person name="Zhou Y."/>
            <person name="Zheng Z."/>
            <person name="Qiu Y."/>
        </authorList>
    </citation>
    <scope>NUCLEOTIDE SEQUENCE [LARGE SCALE GENOMIC DNA]</scope>
    <source>
        <strain evidence="1">F231</strain>
    </source>
</reference>
<name>A0AAN7KS23_TRANT</name>
<accession>A0AAN7KS23</accession>
<dbReference type="EMBL" id="JAXQNO010000020">
    <property type="protein sequence ID" value="KAK4771975.1"/>
    <property type="molecule type" value="Genomic_DNA"/>
</dbReference>
<gene>
    <name evidence="1" type="ORF">SAY86_013750</name>
</gene>